<keyword evidence="1" id="KW-0732">Signal</keyword>
<proteinExistence type="predicted"/>
<dbReference type="SMART" id="SM00034">
    <property type="entry name" value="CLECT"/>
    <property type="match status" value="1"/>
</dbReference>
<dbReference type="Proteomes" id="UP000025227">
    <property type="component" value="Unplaced"/>
</dbReference>
<sequence>MGRSQCCSSLTMQRLLLLFLGYLMIAVVSGITCNQLNSRDHCIHKGPDKRNWERAEAYCESRGGHLTSIHNKEDIAAIEALGDVDECKSFWTAGQCRYEQCSWRDGSSFNLRKGEGKISNSSYECIYASFKKGTWGTTGCMTEKCFVCETSKVMSDCEDWYKAGYRDNGE</sequence>
<evidence type="ECO:0000256" key="1">
    <source>
        <dbReference type="SAM" id="SignalP"/>
    </source>
</evidence>
<evidence type="ECO:0000313" key="3">
    <source>
        <dbReference type="Proteomes" id="UP000025227"/>
    </source>
</evidence>
<dbReference type="PROSITE" id="PS50041">
    <property type="entry name" value="C_TYPE_LECTIN_2"/>
    <property type="match status" value="1"/>
</dbReference>
<evidence type="ECO:0000259" key="2">
    <source>
        <dbReference type="PROSITE" id="PS50041"/>
    </source>
</evidence>
<organism evidence="3 4">
    <name type="scientific">Haemonchus contortus</name>
    <name type="common">Barber pole worm</name>
    <dbReference type="NCBI Taxonomy" id="6289"/>
    <lineage>
        <taxon>Eukaryota</taxon>
        <taxon>Metazoa</taxon>
        <taxon>Ecdysozoa</taxon>
        <taxon>Nematoda</taxon>
        <taxon>Chromadorea</taxon>
        <taxon>Rhabditida</taxon>
        <taxon>Rhabditina</taxon>
        <taxon>Rhabditomorpha</taxon>
        <taxon>Strongyloidea</taxon>
        <taxon>Trichostrongylidae</taxon>
        <taxon>Haemonchus</taxon>
    </lineage>
</organism>
<name>A0A7I4YRP3_HAECO</name>
<dbReference type="Gene3D" id="3.10.100.10">
    <property type="entry name" value="Mannose-Binding Protein A, subunit A"/>
    <property type="match status" value="1"/>
</dbReference>
<dbReference type="Pfam" id="PF00059">
    <property type="entry name" value="Lectin_C"/>
    <property type="match status" value="1"/>
</dbReference>
<protein>
    <submittedName>
        <fullName evidence="4">C-type lectin domain-containing protein</fullName>
    </submittedName>
</protein>
<accession>A0A7I4YRP3</accession>
<dbReference type="SUPFAM" id="SSF56436">
    <property type="entry name" value="C-type lectin-like"/>
    <property type="match status" value="1"/>
</dbReference>
<dbReference type="InterPro" id="IPR001304">
    <property type="entry name" value="C-type_lectin-like"/>
</dbReference>
<dbReference type="AlphaFoldDB" id="A0A7I4YRP3"/>
<reference evidence="4" key="1">
    <citation type="submission" date="2020-12" db="UniProtKB">
        <authorList>
            <consortium name="WormBaseParasite"/>
        </authorList>
    </citation>
    <scope>IDENTIFICATION</scope>
    <source>
        <strain evidence="4">MHco3</strain>
    </source>
</reference>
<dbReference type="InterPro" id="IPR016186">
    <property type="entry name" value="C-type_lectin-like/link_sf"/>
</dbReference>
<feature type="domain" description="C-type lectin" evidence="2">
    <location>
        <begin position="38"/>
        <end position="149"/>
    </location>
</feature>
<keyword evidence="3" id="KW-1185">Reference proteome</keyword>
<dbReference type="InterPro" id="IPR016187">
    <property type="entry name" value="CTDL_fold"/>
</dbReference>
<dbReference type="CDD" id="cd00037">
    <property type="entry name" value="CLECT"/>
    <property type="match status" value="1"/>
</dbReference>
<evidence type="ECO:0000313" key="4">
    <source>
        <dbReference type="WBParaSite" id="HCON_00132300-00001"/>
    </source>
</evidence>
<dbReference type="WBParaSite" id="HCON_00132300-00001">
    <property type="protein sequence ID" value="HCON_00132300-00001"/>
    <property type="gene ID" value="HCON_00132300"/>
</dbReference>
<feature type="signal peptide" evidence="1">
    <location>
        <begin position="1"/>
        <end position="30"/>
    </location>
</feature>
<feature type="chain" id="PRO_5029625187" evidence="1">
    <location>
        <begin position="31"/>
        <end position="170"/>
    </location>
</feature>
<dbReference type="OrthoDB" id="441660at2759"/>